<evidence type="ECO:0000256" key="2">
    <source>
        <dbReference type="SAM" id="Phobius"/>
    </source>
</evidence>
<sequence>MQKGDDGSKEPLLQPAQQDDAAPPNPQRSDENAGEQKKATHSRQSLWSKIKPLLSLRTHFNRFGRCVGKYPRWFLLLSMLLSLCTYGMFGLILRDDVREGYTAYDARSRYEAQVARNFYGAIGE</sequence>
<evidence type="ECO:0000256" key="1">
    <source>
        <dbReference type="SAM" id="MobiDB-lite"/>
    </source>
</evidence>
<feature type="region of interest" description="Disordered" evidence="1">
    <location>
        <begin position="1"/>
        <end position="45"/>
    </location>
</feature>
<keyword evidence="2" id="KW-1133">Transmembrane helix</keyword>
<feature type="compositionally biased region" description="Basic and acidic residues" evidence="1">
    <location>
        <begin position="28"/>
        <end position="38"/>
    </location>
</feature>
<evidence type="ECO:0000313" key="4">
    <source>
        <dbReference type="Proteomes" id="UP001331761"/>
    </source>
</evidence>
<evidence type="ECO:0000313" key="3">
    <source>
        <dbReference type="EMBL" id="KAK5985547.1"/>
    </source>
</evidence>
<feature type="compositionally biased region" description="Low complexity" evidence="1">
    <location>
        <begin position="11"/>
        <end position="22"/>
    </location>
</feature>
<dbReference type="AlphaFoldDB" id="A0AAN8IXW7"/>
<reference evidence="3 4" key="1">
    <citation type="submission" date="2019-10" db="EMBL/GenBank/DDBJ databases">
        <title>Assembly and Annotation for the nematode Trichostrongylus colubriformis.</title>
        <authorList>
            <person name="Martin J."/>
        </authorList>
    </citation>
    <scope>NUCLEOTIDE SEQUENCE [LARGE SCALE GENOMIC DNA]</scope>
    <source>
        <strain evidence="3">G859</strain>
        <tissue evidence="3">Whole worm</tissue>
    </source>
</reference>
<dbReference type="EMBL" id="WIXE01001602">
    <property type="protein sequence ID" value="KAK5985547.1"/>
    <property type="molecule type" value="Genomic_DNA"/>
</dbReference>
<keyword evidence="4" id="KW-1185">Reference proteome</keyword>
<protein>
    <submittedName>
        <fullName evidence="3">Uncharacterized protein</fullName>
    </submittedName>
</protein>
<keyword evidence="2" id="KW-0812">Transmembrane</keyword>
<proteinExistence type="predicted"/>
<comment type="caution">
    <text evidence="3">The sequence shown here is derived from an EMBL/GenBank/DDBJ whole genome shotgun (WGS) entry which is preliminary data.</text>
</comment>
<name>A0AAN8IXW7_TRICO</name>
<accession>A0AAN8IXW7</accession>
<dbReference type="Proteomes" id="UP001331761">
    <property type="component" value="Unassembled WGS sequence"/>
</dbReference>
<gene>
    <name evidence="3" type="ORF">GCK32_006354</name>
</gene>
<organism evidence="3 4">
    <name type="scientific">Trichostrongylus colubriformis</name>
    <name type="common">Black scour worm</name>
    <dbReference type="NCBI Taxonomy" id="6319"/>
    <lineage>
        <taxon>Eukaryota</taxon>
        <taxon>Metazoa</taxon>
        <taxon>Ecdysozoa</taxon>
        <taxon>Nematoda</taxon>
        <taxon>Chromadorea</taxon>
        <taxon>Rhabditida</taxon>
        <taxon>Rhabditina</taxon>
        <taxon>Rhabditomorpha</taxon>
        <taxon>Strongyloidea</taxon>
        <taxon>Trichostrongylidae</taxon>
        <taxon>Trichostrongylus</taxon>
    </lineage>
</organism>
<keyword evidence="2" id="KW-0472">Membrane</keyword>
<feature type="transmembrane region" description="Helical" evidence="2">
    <location>
        <begin position="73"/>
        <end position="93"/>
    </location>
</feature>